<dbReference type="EMBL" id="HBJA01135206">
    <property type="protein sequence ID" value="CAE0835164.1"/>
    <property type="molecule type" value="Transcribed_RNA"/>
</dbReference>
<name>A0A7S4GFD3_9EUGL</name>
<proteinExistence type="predicted"/>
<evidence type="ECO:0000313" key="2">
    <source>
        <dbReference type="EMBL" id="CAE0835164.1"/>
    </source>
</evidence>
<evidence type="ECO:0000256" key="1">
    <source>
        <dbReference type="SAM" id="MobiDB-lite"/>
    </source>
</evidence>
<dbReference type="AlphaFoldDB" id="A0A7S4GFD3"/>
<protein>
    <submittedName>
        <fullName evidence="2">Uncharacterized protein</fullName>
    </submittedName>
</protein>
<accession>A0A7S4GFD3</accession>
<feature type="region of interest" description="Disordered" evidence="1">
    <location>
        <begin position="78"/>
        <end position="98"/>
    </location>
</feature>
<gene>
    <name evidence="2" type="ORF">EGYM00163_LOCUS46468</name>
</gene>
<sequence>MPVSPLRRRREGKRAASLCGSVQVVTQCTLGTQPQMQATSLSHAHVPRDCRRGLQKGTAGIPKLQRAVCSQEGRRHAIITGGDPGQPNGPDPTCTPLQDAVSHCVGDP</sequence>
<organism evidence="2">
    <name type="scientific">Eutreptiella gymnastica</name>
    <dbReference type="NCBI Taxonomy" id="73025"/>
    <lineage>
        <taxon>Eukaryota</taxon>
        <taxon>Discoba</taxon>
        <taxon>Euglenozoa</taxon>
        <taxon>Euglenida</taxon>
        <taxon>Spirocuta</taxon>
        <taxon>Euglenophyceae</taxon>
        <taxon>Eutreptiales</taxon>
        <taxon>Eutreptiaceae</taxon>
        <taxon>Eutreptiella</taxon>
    </lineage>
</organism>
<reference evidence="2" key="1">
    <citation type="submission" date="2021-01" db="EMBL/GenBank/DDBJ databases">
        <authorList>
            <person name="Corre E."/>
            <person name="Pelletier E."/>
            <person name="Niang G."/>
            <person name="Scheremetjew M."/>
            <person name="Finn R."/>
            <person name="Kale V."/>
            <person name="Holt S."/>
            <person name="Cochrane G."/>
            <person name="Meng A."/>
            <person name="Brown T."/>
            <person name="Cohen L."/>
        </authorList>
    </citation>
    <scope>NUCLEOTIDE SEQUENCE</scope>
    <source>
        <strain evidence="2">CCMP1594</strain>
    </source>
</reference>